<feature type="transmembrane region" description="Helical" evidence="7">
    <location>
        <begin position="63"/>
        <end position="96"/>
    </location>
</feature>
<keyword evidence="3" id="KW-1003">Cell membrane</keyword>
<dbReference type="Pfam" id="PF00528">
    <property type="entry name" value="BPD_transp_1"/>
    <property type="match status" value="1"/>
</dbReference>
<name>A0A4Y3MA93_9PROT</name>
<keyword evidence="6 7" id="KW-0472">Membrane</keyword>
<evidence type="ECO:0000259" key="8">
    <source>
        <dbReference type="PROSITE" id="PS50928"/>
    </source>
</evidence>
<dbReference type="STRING" id="586239.AD943_06310"/>
<evidence type="ECO:0000313" key="9">
    <source>
        <dbReference type="EMBL" id="GEB03249.1"/>
    </source>
</evidence>
<dbReference type="InterPro" id="IPR035906">
    <property type="entry name" value="MetI-like_sf"/>
</dbReference>
<dbReference type="InterPro" id="IPR050366">
    <property type="entry name" value="BP-dependent_transpt_permease"/>
</dbReference>
<dbReference type="PROSITE" id="PS50928">
    <property type="entry name" value="ABC_TM1"/>
    <property type="match status" value="1"/>
</dbReference>
<evidence type="ECO:0000313" key="10">
    <source>
        <dbReference type="Proteomes" id="UP000320772"/>
    </source>
</evidence>
<feature type="transmembrane region" description="Helical" evidence="7">
    <location>
        <begin position="108"/>
        <end position="128"/>
    </location>
</feature>
<keyword evidence="10" id="KW-1185">Reference proteome</keyword>
<evidence type="ECO:0000256" key="1">
    <source>
        <dbReference type="ARBA" id="ARBA00004651"/>
    </source>
</evidence>
<dbReference type="GO" id="GO:0055085">
    <property type="term" value="P:transmembrane transport"/>
    <property type="evidence" value="ECO:0007669"/>
    <property type="project" value="InterPro"/>
</dbReference>
<keyword evidence="5 7" id="KW-1133">Transmembrane helix</keyword>
<evidence type="ECO:0000256" key="4">
    <source>
        <dbReference type="ARBA" id="ARBA00022692"/>
    </source>
</evidence>
<accession>A0A4Y3MA93</accession>
<comment type="subcellular location">
    <subcellularLocation>
        <location evidence="1 7">Cell membrane</location>
        <topology evidence="1 7">Multi-pass membrane protein</topology>
    </subcellularLocation>
</comment>
<dbReference type="GO" id="GO:0005886">
    <property type="term" value="C:plasma membrane"/>
    <property type="evidence" value="ECO:0007669"/>
    <property type="project" value="UniProtKB-SubCell"/>
</dbReference>
<proteinExistence type="inferred from homology"/>
<dbReference type="RefSeq" id="WP_062509081.1">
    <property type="nucleotide sequence ID" value="NZ_BAQZ01000040.1"/>
</dbReference>
<feature type="transmembrane region" description="Helical" evidence="7">
    <location>
        <begin position="242"/>
        <end position="261"/>
    </location>
</feature>
<sequence>MTARWNHTLWAGGILLAAVLLPAAVIAVFNGDHAPGIDVMHRYATPSLSHLLGTDPFGRDLMVYVLLGAFNSMMIAAMAVALAMVAGTVLGLIAAGSPEPSPSGSTRIIMGIADLGLAFPPVLIAALLVTALGASASGEILAIALFGLPAQIRITRQAARSILIQDYIAASRLAGRGTLTILRTHVLPNILPLLTVQATSSLALALLSDAGLSYLGLGAPPPLPDLGRALASYQIHVFDHPMLVAVPGLTIMLLVLGFNIFGDGLRDSLDAAHQEPAP</sequence>
<dbReference type="Proteomes" id="UP000320772">
    <property type="component" value="Unassembled WGS sequence"/>
</dbReference>
<comment type="caution">
    <text evidence="9">The sequence shown here is derived from an EMBL/GenBank/DDBJ whole genome shotgun (WGS) entry which is preliminary data.</text>
</comment>
<gene>
    <name evidence="9" type="ORF">GRO01_08250</name>
</gene>
<dbReference type="InterPro" id="IPR000515">
    <property type="entry name" value="MetI-like"/>
</dbReference>
<dbReference type="AlphaFoldDB" id="A0A4Y3MA93"/>
<evidence type="ECO:0000256" key="6">
    <source>
        <dbReference type="ARBA" id="ARBA00023136"/>
    </source>
</evidence>
<evidence type="ECO:0000256" key="5">
    <source>
        <dbReference type="ARBA" id="ARBA00022989"/>
    </source>
</evidence>
<reference evidence="9 10" key="1">
    <citation type="submission" date="2019-06" db="EMBL/GenBank/DDBJ databases">
        <title>Whole genome shotgun sequence of Gluconobacter roseus NBRC 3990.</title>
        <authorList>
            <person name="Hosoyama A."/>
            <person name="Uohara A."/>
            <person name="Ohji S."/>
            <person name="Ichikawa N."/>
        </authorList>
    </citation>
    <scope>NUCLEOTIDE SEQUENCE [LARGE SCALE GENOMIC DNA]</scope>
    <source>
        <strain evidence="9 10">NBRC 3990</strain>
    </source>
</reference>
<evidence type="ECO:0000256" key="3">
    <source>
        <dbReference type="ARBA" id="ARBA00022475"/>
    </source>
</evidence>
<evidence type="ECO:0000256" key="2">
    <source>
        <dbReference type="ARBA" id="ARBA00022448"/>
    </source>
</evidence>
<protein>
    <submittedName>
        <fullName evidence="9">Peptide ABC transporter permease</fullName>
    </submittedName>
</protein>
<keyword evidence="4 7" id="KW-0812">Transmembrane</keyword>
<organism evidence="9 10">
    <name type="scientific">Gluconobacter roseus NBRC 3990</name>
    <dbReference type="NCBI Taxonomy" id="1307950"/>
    <lineage>
        <taxon>Bacteria</taxon>
        <taxon>Pseudomonadati</taxon>
        <taxon>Pseudomonadota</taxon>
        <taxon>Alphaproteobacteria</taxon>
        <taxon>Acetobacterales</taxon>
        <taxon>Acetobacteraceae</taxon>
        <taxon>Gluconobacter</taxon>
    </lineage>
</organism>
<keyword evidence="2 7" id="KW-0813">Transport</keyword>
<feature type="domain" description="ABC transmembrane type-1" evidence="8">
    <location>
        <begin position="69"/>
        <end position="262"/>
    </location>
</feature>
<dbReference type="CDD" id="cd06261">
    <property type="entry name" value="TM_PBP2"/>
    <property type="match status" value="1"/>
</dbReference>
<dbReference type="PANTHER" id="PTHR43386:SF25">
    <property type="entry name" value="PEPTIDE ABC TRANSPORTER PERMEASE PROTEIN"/>
    <property type="match status" value="1"/>
</dbReference>
<dbReference type="EMBL" id="BJLY01000002">
    <property type="protein sequence ID" value="GEB03249.1"/>
    <property type="molecule type" value="Genomic_DNA"/>
</dbReference>
<dbReference type="SUPFAM" id="SSF161098">
    <property type="entry name" value="MetI-like"/>
    <property type="match status" value="1"/>
</dbReference>
<dbReference type="PANTHER" id="PTHR43386">
    <property type="entry name" value="OLIGOPEPTIDE TRANSPORT SYSTEM PERMEASE PROTEIN APPC"/>
    <property type="match status" value="1"/>
</dbReference>
<evidence type="ECO:0000256" key="7">
    <source>
        <dbReference type="RuleBase" id="RU363032"/>
    </source>
</evidence>
<dbReference type="Gene3D" id="1.10.3720.10">
    <property type="entry name" value="MetI-like"/>
    <property type="match status" value="1"/>
</dbReference>
<comment type="similarity">
    <text evidence="7">Belongs to the binding-protein-dependent transport system permease family.</text>
</comment>